<protein>
    <recommendedName>
        <fullName evidence="13">BHLH domain-containing protein</fullName>
    </recommendedName>
</protein>
<evidence type="ECO:0000256" key="3">
    <source>
        <dbReference type="ARBA" id="ARBA00009947"/>
    </source>
</evidence>
<evidence type="ECO:0000256" key="2">
    <source>
        <dbReference type="ARBA" id="ARBA00005510"/>
    </source>
</evidence>
<proteinExistence type="inferred from homology"/>
<dbReference type="Gene3D" id="1.20.5.1500">
    <property type="match status" value="1"/>
</dbReference>
<evidence type="ECO:0000256" key="6">
    <source>
        <dbReference type="ARBA" id="ARBA00023054"/>
    </source>
</evidence>
<dbReference type="EMBL" id="LT934115">
    <property type="protein sequence ID" value="VAH65774.1"/>
    <property type="molecule type" value="Genomic_DNA"/>
</dbReference>
<evidence type="ECO:0000256" key="4">
    <source>
        <dbReference type="ARBA" id="ARBA00022490"/>
    </source>
</evidence>
<organism evidence="11 12">
    <name type="scientific">Triticum turgidum subsp. durum</name>
    <name type="common">Durum wheat</name>
    <name type="synonym">Triticum durum</name>
    <dbReference type="NCBI Taxonomy" id="4567"/>
    <lineage>
        <taxon>Eukaryota</taxon>
        <taxon>Viridiplantae</taxon>
        <taxon>Streptophyta</taxon>
        <taxon>Embryophyta</taxon>
        <taxon>Tracheophyta</taxon>
        <taxon>Spermatophyta</taxon>
        <taxon>Magnoliopsida</taxon>
        <taxon>Liliopsida</taxon>
        <taxon>Poales</taxon>
        <taxon>Poaceae</taxon>
        <taxon>BOP clade</taxon>
        <taxon>Pooideae</taxon>
        <taxon>Triticodae</taxon>
        <taxon>Triticeae</taxon>
        <taxon>Triticinae</taxon>
        <taxon>Triticum</taxon>
    </lineage>
</organism>
<keyword evidence="5" id="KW-0805">Transcription regulation</keyword>
<evidence type="ECO:0000256" key="1">
    <source>
        <dbReference type="ARBA" id="ARBA00004496"/>
    </source>
</evidence>
<evidence type="ECO:0000256" key="8">
    <source>
        <dbReference type="ARBA" id="ARBA00023186"/>
    </source>
</evidence>
<evidence type="ECO:0000256" key="9">
    <source>
        <dbReference type="RuleBase" id="RU003876"/>
    </source>
</evidence>
<gene>
    <name evidence="11" type="ORF">TRITD_3Av1G216570</name>
</gene>
<comment type="similarity">
    <text evidence="2">Belongs to the bHLH protein family.</text>
</comment>
<keyword evidence="7" id="KW-0804">Transcription</keyword>
<dbReference type="AlphaFoldDB" id="A0A9R0RT67"/>
<dbReference type="GO" id="GO:0005737">
    <property type="term" value="C:cytoplasm"/>
    <property type="evidence" value="ECO:0007669"/>
    <property type="project" value="UniProtKB-SubCell"/>
</dbReference>
<accession>A0A9R0RT67</accession>
<dbReference type="Gramene" id="TRITD3Av1G216570.1">
    <property type="protein sequence ID" value="TRITD3Av1G216570.1"/>
    <property type="gene ID" value="TRITD3Av1G216570"/>
</dbReference>
<sequence length="266" mass="30380">MPISVRFRHAWSLCVRAVMDKLQSLSGQHADVLESLSPNVRTRVEFLRGIQISPTYVLMSEARNVNAKSPSQHDEIEAKFFEERAALEAKYRKLYEPLYAKTYDIVHCKWSCGAKGVPDFWLIALKTNEVMTEEIQERDKPVLKYLKDIKWSRIDDPKGFKLLTARAAAESGSKRTCAAELHNLSDKVVSRFPVVNRFSAILALFSRLLIACLLDWGAAAEEQDQREDEGVAEPDTQFQQGRHHKTNKASMLDEAIEYLKQLQLQV</sequence>
<dbReference type="GO" id="GO:0006334">
    <property type="term" value="P:nucleosome assembly"/>
    <property type="evidence" value="ECO:0007669"/>
    <property type="project" value="InterPro"/>
</dbReference>
<dbReference type="GO" id="GO:0042393">
    <property type="term" value="F:histone binding"/>
    <property type="evidence" value="ECO:0007669"/>
    <property type="project" value="UniProtKB-ARBA"/>
</dbReference>
<dbReference type="InterPro" id="IPR002164">
    <property type="entry name" value="NAP_family"/>
</dbReference>
<dbReference type="SUPFAM" id="SSF143113">
    <property type="entry name" value="NAP-like"/>
    <property type="match status" value="1"/>
</dbReference>
<evidence type="ECO:0000256" key="5">
    <source>
        <dbReference type="ARBA" id="ARBA00023015"/>
    </source>
</evidence>
<evidence type="ECO:0008006" key="13">
    <source>
        <dbReference type="Google" id="ProtNLM"/>
    </source>
</evidence>
<dbReference type="GO" id="GO:0000724">
    <property type="term" value="P:double-strand break repair via homologous recombination"/>
    <property type="evidence" value="ECO:0007669"/>
    <property type="project" value="UniProtKB-ARBA"/>
</dbReference>
<evidence type="ECO:0000256" key="10">
    <source>
        <dbReference type="SAM" id="MobiDB-lite"/>
    </source>
</evidence>
<dbReference type="OMA" id="DIVHCKW"/>
<comment type="similarity">
    <text evidence="3 9">Belongs to the nucleosome assembly protein (NAP) family.</text>
</comment>
<evidence type="ECO:0000313" key="12">
    <source>
        <dbReference type="Proteomes" id="UP000324705"/>
    </source>
</evidence>
<dbReference type="PANTHER" id="PTHR11875">
    <property type="entry name" value="TESTIS-SPECIFIC Y-ENCODED PROTEIN"/>
    <property type="match status" value="1"/>
</dbReference>
<keyword evidence="8" id="KW-0143">Chaperone</keyword>
<dbReference type="GO" id="GO:0046983">
    <property type="term" value="F:protein dimerization activity"/>
    <property type="evidence" value="ECO:0007669"/>
    <property type="project" value="InterPro"/>
</dbReference>
<dbReference type="Proteomes" id="UP000324705">
    <property type="component" value="Chromosome 3A"/>
</dbReference>
<name>A0A9R0RT67_TRITD</name>
<evidence type="ECO:0000256" key="7">
    <source>
        <dbReference type="ARBA" id="ARBA00023163"/>
    </source>
</evidence>
<dbReference type="GO" id="GO:0005634">
    <property type="term" value="C:nucleus"/>
    <property type="evidence" value="ECO:0007669"/>
    <property type="project" value="InterPro"/>
</dbReference>
<comment type="subcellular location">
    <subcellularLocation>
        <location evidence="1">Cytoplasm</location>
    </subcellularLocation>
</comment>
<keyword evidence="4" id="KW-0963">Cytoplasm</keyword>
<dbReference type="SUPFAM" id="SSF47459">
    <property type="entry name" value="HLH, helix-loop-helix DNA-binding domain"/>
    <property type="match status" value="1"/>
</dbReference>
<feature type="region of interest" description="Disordered" evidence="10">
    <location>
        <begin position="224"/>
        <end position="246"/>
    </location>
</feature>
<dbReference type="Gene3D" id="4.10.280.10">
    <property type="entry name" value="Helix-loop-helix DNA-binding domain"/>
    <property type="match status" value="1"/>
</dbReference>
<evidence type="ECO:0000313" key="11">
    <source>
        <dbReference type="EMBL" id="VAH65774.1"/>
    </source>
</evidence>
<dbReference type="Pfam" id="PF00956">
    <property type="entry name" value="NAP"/>
    <property type="match status" value="1"/>
</dbReference>
<dbReference type="InterPro" id="IPR036638">
    <property type="entry name" value="HLH_DNA-bd_sf"/>
</dbReference>
<reference evidence="11 12" key="1">
    <citation type="submission" date="2017-09" db="EMBL/GenBank/DDBJ databases">
        <authorList>
            <consortium name="International Durum Wheat Genome Sequencing Consortium (IDWGSC)"/>
            <person name="Milanesi L."/>
        </authorList>
    </citation>
    <scope>NUCLEOTIDE SEQUENCE [LARGE SCALE GENOMIC DNA]</scope>
    <source>
        <strain evidence="12">cv. Svevo</strain>
    </source>
</reference>
<keyword evidence="6" id="KW-0175">Coiled coil</keyword>
<keyword evidence="12" id="KW-1185">Reference proteome</keyword>
<dbReference type="Gene3D" id="3.30.1120.90">
    <property type="entry name" value="Nucleosome assembly protein"/>
    <property type="match status" value="1"/>
</dbReference>
<dbReference type="InterPro" id="IPR037231">
    <property type="entry name" value="NAP-like_sf"/>
</dbReference>